<dbReference type="RefSeq" id="WP_044903650.1">
    <property type="nucleotide sequence ID" value="NZ_JQIF01000009.1"/>
</dbReference>
<sequence>MTDFLTNIAPEIFYALCGLVCLDAGWRAFQKNDKAKYGTALFWVLVGVIFILGKWIPSTITGGILVVMGILTVSGQVRIGTFRDVSVEEKEKESRRIKSWIFLPAVTVGLMALVMSFVRIDGAALDGAVMVGIACLVSFVLAVIICRPKVNETRENTTKQLMQVGASCLLPQLLGALGTLFTEAGVGDVISTMISSVVPSGNILIGVIIYCLGMVIFTMIMGNAFAAFSVITLGIGIPFVIAQGGNPVVVGALGMTCGFCGTLLTPMAANFNIVPTAVLETRNKWTVIRAQAPMAFAMIVVHIVLMLLLAF</sequence>
<dbReference type="AlphaFoldDB" id="A0A099IAJ7"/>
<dbReference type="Proteomes" id="UP000030008">
    <property type="component" value="Unassembled WGS sequence"/>
</dbReference>
<organism evidence="1 2">
    <name type="scientific">Clostridium innocuum</name>
    <dbReference type="NCBI Taxonomy" id="1522"/>
    <lineage>
        <taxon>Bacteria</taxon>
        <taxon>Bacillati</taxon>
        <taxon>Bacillota</taxon>
        <taxon>Clostridia</taxon>
        <taxon>Eubacteriales</taxon>
        <taxon>Clostridiaceae</taxon>
        <taxon>Clostridium</taxon>
    </lineage>
</organism>
<dbReference type="EMBL" id="JQIF01000009">
    <property type="protein sequence ID" value="KGJ54700.1"/>
    <property type="molecule type" value="Genomic_DNA"/>
</dbReference>
<name>A0A099IAJ7_CLOIN</name>
<accession>A0A099IAJ7</accession>
<proteinExistence type="predicted"/>
<dbReference type="Pfam" id="PF06166">
    <property type="entry name" value="DUF979"/>
    <property type="match status" value="1"/>
</dbReference>
<reference evidence="1 2" key="1">
    <citation type="submission" date="2014-08" db="EMBL/GenBank/DDBJ databases">
        <title>Clostridium innocuum, an unnegligible vancomycin-resistant pathogen causing extra-intestinal infections.</title>
        <authorList>
            <person name="Feng Y."/>
            <person name="Chiu C.-H."/>
        </authorList>
    </citation>
    <scope>NUCLEOTIDE SEQUENCE [LARGE SCALE GENOMIC DNA]</scope>
    <source>
        <strain evidence="1 2">AN88</strain>
    </source>
</reference>
<evidence type="ECO:0000313" key="2">
    <source>
        <dbReference type="Proteomes" id="UP000030008"/>
    </source>
</evidence>
<protein>
    <submittedName>
        <fullName evidence="1">Membrane protein</fullName>
    </submittedName>
</protein>
<evidence type="ECO:0000313" key="1">
    <source>
        <dbReference type="EMBL" id="KGJ54700.1"/>
    </source>
</evidence>
<dbReference type="InterPro" id="IPR009323">
    <property type="entry name" value="DUF979"/>
</dbReference>
<gene>
    <name evidence="1" type="ORF">CIAN88_01755</name>
</gene>
<comment type="caution">
    <text evidence="1">The sequence shown here is derived from an EMBL/GenBank/DDBJ whole genome shotgun (WGS) entry which is preliminary data.</text>
</comment>